<dbReference type="SUPFAM" id="SSF56281">
    <property type="entry name" value="Metallo-hydrolase/oxidoreductase"/>
    <property type="match status" value="1"/>
</dbReference>
<feature type="domain" description="Metallo-beta-lactamase" evidence="1">
    <location>
        <begin position="11"/>
        <end position="188"/>
    </location>
</feature>
<dbReference type="EMBL" id="BMXI01000012">
    <property type="protein sequence ID" value="GHC59529.1"/>
    <property type="molecule type" value="Genomic_DNA"/>
</dbReference>
<dbReference type="PANTHER" id="PTHR47619:SF1">
    <property type="entry name" value="EXODEOXYRIBONUCLEASE WALJ"/>
    <property type="match status" value="1"/>
</dbReference>
<evidence type="ECO:0000313" key="3">
    <source>
        <dbReference type="Proteomes" id="UP000644507"/>
    </source>
</evidence>
<proteinExistence type="predicted"/>
<evidence type="ECO:0000259" key="1">
    <source>
        <dbReference type="SMART" id="SM00849"/>
    </source>
</evidence>
<name>A0A918WMR1_9BACT</name>
<dbReference type="AlphaFoldDB" id="A0A918WMR1"/>
<evidence type="ECO:0000313" key="2">
    <source>
        <dbReference type="EMBL" id="GHC59529.1"/>
    </source>
</evidence>
<keyword evidence="3" id="KW-1185">Reference proteome</keyword>
<dbReference type="Proteomes" id="UP000644507">
    <property type="component" value="Unassembled WGS sequence"/>
</dbReference>
<dbReference type="SMART" id="SM00849">
    <property type="entry name" value="Lactamase_B"/>
    <property type="match status" value="1"/>
</dbReference>
<protein>
    <submittedName>
        <fullName evidence="2">MBL fold metallo-hydrolase</fullName>
    </submittedName>
</protein>
<dbReference type="Gene3D" id="3.60.15.10">
    <property type="entry name" value="Ribonuclease Z/Hydroxyacylglutathione hydrolase-like"/>
    <property type="match status" value="1"/>
</dbReference>
<gene>
    <name evidence="2" type="ORF">GCM10007100_28410</name>
</gene>
<dbReference type="InterPro" id="IPR036866">
    <property type="entry name" value="RibonucZ/Hydroxyglut_hydro"/>
</dbReference>
<dbReference type="PANTHER" id="PTHR47619">
    <property type="entry name" value="METALLO-HYDROLASE YYCJ-RELATED"/>
    <property type="match status" value="1"/>
</dbReference>
<dbReference type="InterPro" id="IPR052533">
    <property type="entry name" value="WalJ/YycJ-like"/>
</dbReference>
<sequence>MRLAVLGSGSGGNATLLDSGQGCLLVDAGLSAKQLVLRMRELGVEPGDLTGILVTHEHGDHVKGLEVFSRKFEVPVYATALTQEVLARKVTSVKQWKLFTAGQSFECGGVSVESVAIPHDAVDPVGFLFEHQGLRAGVVTDLGHASSRLIDRLRGISAMVLEANYCDQMLEDDEVRPWSLKQRISSRHGHLSNHQARDLARELQSSGLERVVLGHLSKDCNHAQVASKVFEELGLREVRVASQTEVTGWMPVAEPAPVALSVDEATGQVVMELFG</sequence>
<organism evidence="2 3">
    <name type="scientific">Roseibacillus persicicus</name>
    <dbReference type="NCBI Taxonomy" id="454148"/>
    <lineage>
        <taxon>Bacteria</taxon>
        <taxon>Pseudomonadati</taxon>
        <taxon>Verrucomicrobiota</taxon>
        <taxon>Verrucomicrobiia</taxon>
        <taxon>Verrucomicrobiales</taxon>
        <taxon>Verrucomicrobiaceae</taxon>
        <taxon>Roseibacillus</taxon>
    </lineage>
</organism>
<reference evidence="2" key="2">
    <citation type="submission" date="2020-09" db="EMBL/GenBank/DDBJ databases">
        <authorList>
            <person name="Sun Q."/>
            <person name="Kim S."/>
        </authorList>
    </citation>
    <scope>NUCLEOTIDE SEQUENCE</scope>
    <source>
        <strain evidence="2">KCTC 12988</strain>
    </source>
</reference>
<dbReference type="RefSeq" id="WP_189571104.1">
    <property type="nucleotide sequence ID" value="NZ_BMXI01000012.1"/>
</dbReference>
<dbReference type="InterPro" id="IPR001279">
    <property type="entry name" value="Metallo-B-lactamas"/>
</dbReference>
<dbReference type="Pfam" id="PF12706">
    <property type="entry name" value="Lactamase_B_2"/>
    <property type="match status" value="1"/>
</dbReference>
<accession>A0A918WMR1</accession>
<reference evidence="2" key="1">
    <citation type="journal article" date="2014" name="Int. J. Syst. Evol. Microbiol.">
        <title>Complete genome sequence of Corynebacterium casei LMG S-19264T (=DSM 44701T), isolated from a smear-ripened cheese.</title>
        <authorList>
            <consortium name="US DOE Joint Genome Institute (JGI-PGF)"/>
            <person name="Walter F."/>
            <person name="Albersmeier A."/>
            <person name="Kalinowski J."/>
            <person name="Ruckert C."/>
        </authorList>
    </citation>
    <scope>NUCLEOTIDE SEQUENCE</scope>
    <source>
        <strain evidence="2">KCTC 12988</strain>
    </source>
</reference>
<comment type="caution">
    <text evidence="2">The sequence shown here is derived from an EMBL/GenBank/DDBJ whole genome shotgun (WGS) entry which is preliminary data.</text>
</comment>